<keyword evidence="2" id="KW-1100">Inhibition of host NF-kappa-B by virus</keyword>
<name>A0A401IPM7_9VIRU</name>
<evidence type="ECO:0000256" key="2">
    <source>
        <dbReference type="ARBA" id="ARBA00022863"/>
    </source>
</evidence>
<keyword evidence="3" id="KW-0479">Metal-binding</keyword>
<accession>A0A401IPM7</accession>
<dbReference type="CDD" id="cd16448">
    <property type="entry name" value="RING-H2"/>
    <property type="match status" value="1"/>
</dbReference>
<keyword evidence="1" id="KW-0945">Host-virus interaction</keyword>
<evidence type="ECO:0000256" key="4">
    <source>
        <dbReference type="SAM" id="MobiDB-lite"/>
    </source>
</evidence>
<sequence length="910" mass="104865">MATSTTTTSSPGKKRKASIEEKEVVGSLPEAIIATPKKKARKNNNYPLLKNYEQETRWFSTKELRLLNEILEGKKDNYFLVPKFYTSNELRLLLLSIATKKITPGIVAYVSAGCLFDTLYDNIYDDKTFLLLSLLVGINNGFFSKSYDIDDVYATELVEKNGPSSSLSATTEDFIKIKRRWRMLDTLTAAVTVDKLAGSDASVNRLVNVVAYFIRKRLFKKLIKLFDSYSESDEYYIGNGGSPMQQQPFDISFSLPMIDRANFNTVSKLVKRNVLTFFNPVYRRHYRNEEQVWSKRIKGRSGLGVCWKHSQRNCTLRNFMINKVMELCHQDNEIEEERRDSLQSIEERVQSFEDFMKRLDYVQCLDVITHWRFPYSLLMNILKNSLEQLRKQGRFCYFDICAVAPLWNGKCFGLLVERVMTENKSGVSDYLFDESMKMIIKLNCIESFTAIVEKYGEMFSICRIKEYTRYIVSSEVFGHVDLLKVLLKKSPWLLKTWLDHKGNTMLGLCVIHDYPYFRALMSVSSVKKYVNVESMDGLTPLLLAADYPKKYHMINDLIEGGLANPIYVNRHSESILHRLAASNNFKGLQFFIRHPLKQLIKNTVLELRRKGDGATALMLALARENVDVAYLMMRSLGAMATTKFGNSKTLRTAEAIFLKQKNISVALLAEMGIHPESKIIADSFKVGALFQEECFVAMTGVENNSRVCDIVFRGEISHRLKKNVGVKWKESALNNQYQKENSSRMSVCLDDLSWTLFNNHQSCKRLKWATHLLSNNGEELNKVIRDSVKIFGDQQECPICLDDFSEDQKGLTRCGHSFHLVCWARVEEERGCMKKCPVCRTNTTLQENSEFSPEPVVVVITKVSPETEIRKYRRKREEEEEGLRIYNKIARYEFFVDGKWVDESSLSCII</sequence>
<dbReference type="PROSITE" id="PS50089">
    <property type="entry name" value="ZF_RING_2"/>
    <property type="match status" value="1"/>
</dbReference>
<dbReference type="Gene3D" id="3.30.40.10">
    <property type="entry name" value="Zinc/RING finger domain, C3HC4 (zinc finger)"/>
    <property type="match status" value="1"/>
</dbReference>
<evidence type="ECO:0000313" key="6">
    <source>
        <dbReference type="EMBL" id="GBG35562.1"/>
    </source>
</evidence>
<dbReference type="SMART" id="SM00248">
    <property type="entry name" value="ANK"/>
    <property type="match status" value="4"/>
</dbReference>
<dbReference type="Gene3D" id="1.25.40.20">
    <property type="entry name" value="Ankyrin repeat-containing domain"/>
    <property type="match status" value="1"/>
</dbReference>
<dbReference type="InterPro" id="IPR001841">
    <property type="entry name" value="Znf_RING"/>
</dbReference>
<feature type="compositionally biased region" description="Low complexity" evidence="4">
    <location>
        <begin position="1"/>
        <end position="10"/>
    </location>
</feature>
<evidence type="ECO:0000256" key="1">
    <source>
        <dbReference type="ARBA" id="ARBA00022581"/>
    </source>
</evidence>
<dbReference type="SUPFAM" id="SSF48403">
    <property type="entry name" value="Ankyrin repeat"/>
    <property type="match status" value="1"/>
</dbReference>
<dbReference type="SUPFAM" id="SSF57850">
    <property type="entry name" value="RING/U-box"/>
    <property type="match status" value="1"/>
</dbReference>
<dbReference type="InterPro" id="IPR002110">
    <property type="entry name" value="Ankyrin_rpt"/>
</dbReference>
<keyword evidence="3" id="KW-0863">Zinc-finger</keyword>
<organism evidence="6">
    <name type="scientific">Sesarmops intermedium nimavirus</name>
    <dbReference type="NCBI Taxonomy" id="2133796"/>
    <lineage>
        <taxon>Viruses</taxon>
        <taxon>Viruses incertae sedis</taxon>
        <taxon>Naldaviricetes</taxon>
        <taxon>Nimaviridae</taxon>
    </lineage>
</organism>
<protein>
    <submittedName>
        <fullName evidence="6">Wsv064-like protein</fullName>
    </submittedName>
</protein>
<dbReference type="Pfam" id="PF13639">
    <property type="entry name" value="zf-RING_2"/>
    <property type="match status" value="1"/>
</dbReference>
<proteinExistence type="predicted"/>
<dbReference type="InterPro" id="IPR013083">
    <property type="entry name" value="Znf_RING/FYVE/PHD"/>
</dbReference>
<dbReference type="InterPro" id="IPR036770">
    <property type="entry name" value="Ankyrin_rpt-contain_sf"/>
</dbReference>
<reference evidence="6" key="1">
    <citation type="journal article" date="2018" name="J. Virol.">
        <title>Crustacean Genome Exploration Reveals the Evolutionary Origin of White Spot Syndrome Virus.</title>
        <authorList>
            <person name="Kawato S."/>
            <person name="Shitara A."/>
            <person name="Wang Y."/>
            <person name="Nozaki R."/>
            <person name="Kondo H."/>
            <person name="Hirono I."/>
        </authorList>
    </citation>
    <scope>NUCLEOTIDE SEQUENCE</scope>
    <source>
        <strain evidence="6">Kochi-1</strain>
    </source>
</reference>
<evidence type="ECO:0000259" key="5">
    <source>
        <dbReference type="PROSITE" id="PS50089"/>
    </source>
</evidence>
<comment type="caution">
    <text evidence="6">The sequence shown here is derived from an EMBL/GenBank/DDBJ whole genome shotgun (WGS) entry which is preliminary data.</text>
</comment>
<keyword evidence="3" id="KW-0862">Zinc</keyword>
<feature type="region of interest" description="Disordered" evidence="4">
    <location>
        <begin position="1"/>
        <end position="21"/>
    </location>
</feature>
<dbReference type="GO" id="GO:0008270">
    <property type="term" value="F:zinc ion binding"/>
    <property type="evidence" value="ECO:0007669"/>
    <property type="project" value="UniProtKB-KW"/>
</dbReference>
<evidence type="ECO:0000256" key="3">
    <source>
        <dbReference type="PROSITE-ProRule" id="PRU00175"/>
    </source>
</evidence>
<dbReference type="GO" id="GO:0085034">
    <property type="term" value="P:symbiont-mediated suppression of host NF-kappaB cascade"/>
    <property type="evidence" value="ECO:0007669"/>
    <property type="project" value="UniProtKB-KW"/>
</dbReference>
<dbReference type="SMART" id="SM00184">
    <property type="entry name" value="RING"/>
    <property type="match status" value="1"/>
</dbReference>
<feature type="domain" description="RING-type" evidence="5">
    <location>
        <begin position="797"/>
        <end position="840"/>
    </location>
</feature>
<dbReference type="EMBL" id="BFCG01000001">
    <property type="protein sequence ID" value="GBG35562.1"/>
    <property type="molecule type" value="Genomic_DNA"/>
</dbReference>